<dbReference type="Pfam" id="PF01381">
    <property type="entry name" value="HTH_3"/>
    <property type="match status" value="1"/>
</dbReference>
<comment type="caution">
    <text evidence="2">The sequence shown here is derived from an EMBL/GenBank/DDBJ whole genome shotgun (WGS) entry which is preliminary data.</text>
</comment>
<dbReference type="PROSITE" id="PS50943">
    <property type="entry name" value="HTH_CROC1"/>
    <property type="match status" value="1"/>
</dbReference>
<feature type="domain" description="HTH cro/C1-type" evidence="1">
    <location>
        <begin position="7"/>
        <end position="60"/>
    </location>
</feature>
<sequence length="276" mass="32076">MTVGEALKQMRLQAGLTQTEMTAGVVSESFYSKIERGVHAVDVQVLINILSAHHMDVVHFFSLLNFQKSETEPNFEIINQISFAQNKKDISALDKIKKELENRGGKIPFYLRFRLENAYAWIYHSNRFVSGAMKRKIKSVILDEDWNRPAYHYLSQAVVMLDINESFYLVKSAFTAYEKNKENDTFTLQFVALIAVNYLNCCYHQNAEKKYAQVAIEFLKTLPVDPVIGFYRIIGTYYESVFSNNTKIRDMIIEILKRIDYYSLIQDTVEDIKINK</sequence>
<dbReference type="SMART" id="SM00530">
    <property type="entry name" value="HTH_XRE"/>
    <property type="match status" value="1"/>
</dbReference>
<dbReference type="EMBL" id="LSNG01000031">
    <property type="protein sequence ID" value="KXN76110.1"/>
    <property type="molecule type" value="Genomic_DNA"/>
</dbReference>
<dbReference type="Proteomes" id="UP000070346">
    <property type="component" value="Unassembled WGS sequence"/>
</dbReference>
<organism evidence="2 3">
    <name type="scientific">Lactobacillus johnsonii</name>
    <dbReference type="NCBI Taxonomy" id="33959"/>
    <lineage>
        <taxon>Bacteria</taxon>
        <taxon>Bacillati</taxon>
        <taxon>Bacillota</taxon>
        <taxon>Bacilli</taxon>
        <taxon>Lactobacillales</taxon>
        <taxon>Lactobacillaceae</taxon>
        <taxon>Lactobacillus</taxon>
    </lineage>
</organism>
<dbReference type="InterPro" id="IPR010982">
    <property type="entry name" value="Lambda_DNA-bd_dom_sf"/>
</dbReference>
<dbReference type="AlphaFoldDB" id="A0A9X0LXS4"/>
<dbReference type="Gene3D" id="1.25.40.10">
    <property type="entry name" value="Tetratricopeptide repeat domain"/>
    <property type="match status" value="1"/>
</dbReference>
<dbReference type="RefSeq" id="WP_061400455.1">
    <property type="nucleotide sequence ID" value="NZ_LSNG01000031.1"/>
</dbReference>
<dbReference type="CDD" id="cd00093">
    <property type="entry name" value="HTH_XRE"/>
    <property type="match status" value="1"/>
</dbReference>
<accession>A0A9X0LXS4</accession>
<dbReference type="InterPro" id="IPR011990">
    <property type="entry name" value="TPR-like_helical_dom_sf"/>
</dbReference>
<evidence type="ECO:0000259" key="1">
    <source>
        <dbReference type="PROSITE" id="PS50943"/>
    </source>
</evidence>
<gene>
    <name evidence="2" type="ORF">AYJ53_08820</name>
</gene>
<reference evidence="2 3" key="1">
    <citation type="submission" date="2016-02" db="EMBL/GenBank/DDBJ databases">
        <title>Complete Genome Sequences of Lactobacillus johnsonii Strain W1.</title>
        <authorList>
            <person name="Sun Y."/>
            <person name="Wu X."/>
        </authorList>
    </citation>
    <scope>NUCLEOTIDE SEQUENCE [LARGE SCALE GENOMIC DNA]</scope>
    <source>
        <strain evidence="2 3">W1</strain>
    </source>
</reference>
<name>A0A9X0LXS4_LACJH</name>
<evidence type="ECO:0000313" key="3">
    <source>
        <dbReference type="Proteomes" id="UP000070346"/>
    </source>
</evidence>
<dbReference type="InterPro" id="IPR053163">
    <property type="entry name" value="HTH-type_regulator_Rgg"/>
</dbReference>
<protein>
    <submittedName>
        <fullName evidence="2">Transcriptional regulator</fullName>
    </submittedName>
</protein>
<evidence type="ECO:0000313" key="2">
    <source>
        <dbReference type="EMBL" id="KXN76110.1"/>
    </source>
</evidence>
<dbReference type="InterPro" id="IPR001387">
    <property type="entry name" value="Cro/C1-type_HTH"/>
</dbReference>
<dbReference type="OrthoDB" id="2330104at2"/>
<dbReference type="PANTHER" id="PTHR37038">
    <property type="entry name" value="TRANSCRIPTIONAL REGULATOR-RELATED"/>
    <property type="match status" value="1"/>
</dbReference>
<dbReference type="GO" id="GO:0003677">
    <property type="term" value="F:DNA binding"/>
    <property type="evidence" value="ECO:0007669"/>
    <property type="project" value="InterPro"/>
</dbReference>
<dbReference type="SUPFAM" id="SSF47413">
    <property type="entry name" value="lambda repressor-like DNA-binding domains"/>
    <property type="match status" value="1"/>
</dbReference>
<proteinExistence type="predicted"/>